<dbReference type="Proteomes" id="UP000008370">
    <property type="component" value="Unassembled WGS sequence"/>
</dbReference>
<reference evidence="2 3" key="1">
    <citation type="journal article" date="2012" name="BMC Genomics">
        <title>Comparative genomics of the white-rot fungi, Phanerochaete carnosa and P. chrysosporium, to elucidate the genetic basis of the distinct wood types they colonize.</title>
        <authorList>
            <person name="Suzuki H."/>
            <person name="MacDonald J."/>
            <person name="Syed K."/>
            <person name="Salamov A."/>
            <person name="Hori C."/>
            <person name="Aerts A."/>
            <person name="Henrissat B."/>
            <person name="Wiebenga A."/>
            <person name="vanKuyk P.A."/>
            <person name="Barry K."/>
            <person name="Lindquist E."/>
            <person name="LaButti K."/>
            <person name="Lapidus A."/>
            <person name="Lucas S."/>
            <person name="Coutinho P."/>
            <person name="Gong Y."/>
            <person name="Samejima M."/>
            <person name="Mahadevan R."/>
            <person name="Abou-Zaid M."/>
            <person name="de Vries R.P."/>
            <person name="Igarashi K."/>
            <person name="Yadav J.S."/>
            <person name="Grigoriev I.V."/>
            <person name="Master E.R."/>
        </authorList>
    </citation>
    <scope>NUCLEOTIDE SEQUENCE [LARGE SCALE GENOMIC DNA]</scope>
    <source>
        <strain evidence="2 3">HHB-10118-sp</strain>
    </source>
</reference>
<feature type="transmembrane region" description="Helical" evidence="1">
    <location>
        <begin position="613"/>
        <end position="635"/>
    </location>
</feature>
<accession>K5WL65</accession>
<feature type="transmembrane region" description="Helical" evidence="1">
    <location>
        <begin position="656"/>
        <end position="683"/>
    </location>
</feature>
<protein>
    <submittedName>
        <fullName evidence="2">Uncharacterized protein</fullName>
    </submittedName>
</protein>
<proteinExistence type="predicted"/>
<feature type="transmembrane region" description="Helical" evidence="1">
    <location>
        <begin position="689"/>
        <end position="709"/>
    </location>
</feature>
<sequence>MQHIEHTGISSACGRGRWSLVGDRFLHHDDDSLGSGRYERENKPEISLMEFKTERRKQDSNDDDDWMPWYSLEYGIEESDSASVVTERDPFDKKLDYTFRVTLVSAADTNSRSFSGTWEQNGKEYEWKGTLRKLTTRSRTACAAPERGPGGQTLQQLLSTSSLSSVTKVQSENVVVREDIAQNEGDRIFARIILHSAPDDVKELLCPDLPALDPDETKIKELGPEYLERAGIVNIIAYIKNMKEVSPRQRRRIDETKCQAFTKACAAFGEPNAGVVDHMKVSPDDLSKFQVQYRAIAQACYRLGYIRAVLSFQPFLAEARYWYTRLATYLVSERHLMELKQRVRCSDTRIQQDIFDWQNKLQILEERAGDIGNAPQIPDVVAELHGVATFAILDGVMWSDEHASSMVKFFEDLDEIERATKLDKFNKQLMDEKAREYAKLQELLAEREAYTWSEVGKSLVEGFGQLTERLHRKPSMEELTTIVSRAWTKGGVCPEIWRRGNTLLFKKVACAALVMVGTWILMKALRKDQEALERSEQISMFASLVGAVMYLWNPVVVPIVAAVAKGLGWGLKKLLPTRALGWVDAAKVLSMKFSRKFVNGAAGAVCSRAWSSIASGLTLTFGFFVSVSALVASAFELKKMLKEGRTIDKWFAGAQLTVSALSTIAFSVQLIPSCVASTAIVALSGTVGMWLAGIGVVVGVVALAVTLSLPGEDRVKMIIDKYGARYGLLR</sequence>
<organism evidence="2 3">
    <name type="scientific">Phanerochaete carnosa (strain HHB-10118-sp)</name>
    <name type="common">White-rot fungus</name>
    <name type="synonym">Peniophora carnosa</name>
    <dbReference type="NCBI Taxonomy" id="650164"/>
    <lineage>
        <taxon>Eukaryota</taxon>
        <taxon>Fungi</taxon>
        <taxon>Dikarya</taxon>
        <taxon>Basidiomycota</taxon>
        <taxon>Agaricomycotina</taxon>
        <taxon>Agaricomycetes</taxon>
        <taxon>Polyporales</taxon>
        <taxon>Phanerochaetaceae</taxon>
        <taxon>Phanerochaete</taxon>
    </lineage>
</organism>
<keyword evidence="3" id="KW-1185">Reference proteome</keyword>
<evidence type="ECO:0000256" key="1">
    <source>
        <dbReference type="SAM" id="Phobius"/>
    </source>
</evidence>
<dbReference type="RefSeq" id="XP_007389647.1">
    <property type="nucleotide sequence ID" value="XM_007389585.1"/>
</dbReference>
<dbReference type="GeneID" id="18913699"/>
<feature type="transmembrane region" description="Helical" evidence="1">
    <location>
        <begin position="541"/>
        <end position="564"/>
    </location>
</feature>
<keyword evidence="1" id="KW-0812">Transmembrane</keyword>
<keyword evidence="1" id="KW-1133">Transmembrane helix</keyword>
<dbReference type="OrthoDB" id="3251431at2759"/>
<gene>
    <name evidence="2" type="ORF">PHACADRAFT_246009</name>
</gene>
<keyword evidence="1" id="KW-0472">Membrane</keyword>
<dbReference type="KEGG" id="pco:PHACADRAFT_246009"/>
<dbReference type="EMBL" id="JH930468">
    <property type="protein sequence ID" value="EKM60170.1"/>
    <property type="molecule type" value="Genomic_DNA"/>
</dbReference>
<dbReference type="HOGENOM" id="CLU_379514_0_0_1"/>
<evidence type="ECO:0000313" key="2">
    <source>
        <dbReference type="EMBL" id="EKM60170.1"/>
    </source>
</evidence>
<feature type="transmembrane region" description="Helical" evidence="1">
    <location>
        <begin position="503"/>
        <end position="521"/>
    </location>
</feature>
<dbReference type="InParanoid" id="K5WL65"/>
<name>K5WL65_PHACS</name>
<dbReference type="AlphaFoldDB" id="K5WL65"/>
<evidence type="ECO:0000313" key="3">
    <source>
        <dbReference type="Proteomes" id="UP000008370"/>
    </source>
</evidence>